<feature type="signal peptide" evidence="7">
    <location>
        <begin position="1"/>
        <end position="24"/>
    </location>
</feature>
<dbReference type="EMBL" id="JAHKSW010000017">
    <property type="protein sequence ID" value="KAG7321651.1"/>
    <property type="molecule type" value="Genomic_DNA"/>
</dbReference>
<feature type="transmembrane region" description="Helical" evidence="7">
    <location>
        <begin position="144"/>
        <end position="162"/>
    </location>
</feature>
<organism evidence="8 9">
    <name type="scientific">Hemibagrus wyckioides</name>
    <dbReference type="NCBI Taxonomy" id="337641"/>
    <lineage>
        <taxon>Eukaryota</taxon>
        <taxon>Metazoa</taxon>
        <taxon>Chordata</taxon>
        <taxon>Craniata</taxon>
        <taxon>Vertebrata</taxon>
        <taxon>Euteleostomi</taxon>
        <taxon>Actinopterygii</taxon>
        <taxon>Neopterygii</taxon>
        <taxon>Teleostei</taxon>
        <taxon>Ostariophysi</taxon>
        <taxon>Siluriformes</taxon>
        <taxon>Bagridae</taxon>
        <taxon>Hemibagrus</taxon>
    </lineage>
</organism>
<evidence type="ECO:0000313" key="9">
    <source>
        <dbReference type="Proteomes" id="UP000824219"/>
    </source>
</evidence>
<evidence type="ECO:0000256" key="1">
    <source>
        <dbReference type="ARBA" id="ARBA00004167"/>
    </source>
</evidence>
<sequence length="184" mass="20333">MATKKVWEGSVLLLFFFFFFRASAVENVSLSLDVPPPVTTNLIAETDGEETTKLGLTTLPLEVNYNDGITNGTAVTTTVRSSDLDNDKNETSVRMKTTLASPITNLTTTSPRPNDPNRTRAKDIKLVDEWDKPFIYDYSSLRKAGLTIAAVLFVLGIMVITCGKIRCSRCCHVGKGRSYDVTRM</sequence>
<dbReference type="PANTHER" id="PTHR14132:SF23">
    <property type="entry name" value="FXYD DOMAIN-CONTAINING ION TRANSPORT REGULATOR"/>
    <property type="match status" value="1"/>
</dbReference>
<dbReference type="InterPro" id="IPR000272">
    <property type="entry name" value="Ion-transport_regulator_FXYD"/>
</dbReference>
<dbReference type="CDD" id="cd20323">
    <property type="entry name" value="FXYD_FXYD5"/>
    <property type="match status" value="1"/>
</dbReference>
<comment type="caution">
    <text evidence="8">The sequence shown here is derived from an EMBL/GenBank/DDBJ whole genome shotgun (WGS) entry which is preliminary data.</text>
</comment>
<comment type="similarity">
    <text evidence="2 7">Belongs to the FXYD family.</text>
</comment>
<proteinExistence type="inferred from homology"/>
<reference evidence="8 9" key="1">
    <citation type="submission" date="2021-06" db="EMBL/GenBank/DDBJ databases">
        <title>Chromosome-level genome assembly of the red-tail catfish (Hemibagrus wyckioides).</title>
        <authorList>
            <person name="Shao F."/>
        </authorList>
    </citation>
    <scope>NUCLEOTIDE SEQUENCE [LARGE SCALE GENOMIC DNA]</scope>
    <source>
        <strain evidence="8">EC202008001</strain>
        <tissue evidence="8">Blood</tissue>
    </source>
</reference>
<accession>A0A9D3SER1</accession>
<dbReference type="OrthoDB" id="8961850at2759"/>
<keyword evidence="7" id="KW-1133">Transmembrane helix</keyword>
<gene>
    <name evidence="8" type="ORF">KOW79_014509</name>
</gene>
<keyword evidence="4 7" id="KW-0812">Transmembrane</keyword>
<evidence type="ECO:0000256" key="4">
    <source>
        <dbReference type="ARBA" id="ARBA00022692"/>
    </source>
</evidence>
<dbReference type="Gene3D" id="1.20.5.780">
    <property type="entry name" value="Single helix bin"/>
    <property type="match status" value="1"/>
</dbReference>
<dbReference type="GO" id="GO:0006811">
    <property type="term" value="P:monoatomic ion transport"/>
    <property type="evidence" value="ECO:0007669"/>
    <property type="project" value="UniProtKB-KW"/>
</dbReference>
<evidence type="ECO:0000256" key="5">
    <source>
        <dbReference type="ARBA" id="ARBA00023065"/>
    </source>
</evidence>
<dbReference type="Proteomes" id="UP000824219">
    <property type="component" value="Linkage Group LG17"/>
</dbReference>
<dbReference type="AlphaFoldDB" id="A0A9D3SER1"/>
<dbReference type="GO" id="GO:0016020">
    <property type="term" value="C:membrane"/>
    <property type="evidence" value="ECO:0007669"/>
    <property type="project" value="UniProtKB-SubCell"/>
</dbReference>
<name>A0A9D3SER1_9TELE</name>
<dbReference type="GO" id="GO:0043269">
    <property type="term" value="P:regulation of monoatomic ion transport"/>
    <property type="evidence" value="ECO:0007669"/>
    <property type="project" value="InterPro"/>
</dbReference>
<evidence type="ECO:0000256" key="2">
    <source>
        <dbReference type="ARBA" id="ARBA00005948"/>
    </source>
</evidence>
<evidence type="ECO:0000256" key="3">
    <source>
        <dbReference type="ARBA" id="ARBA00022448"/>
    </source>
</evidence>
<dbReference type="GO" id="GO:0017080">
    <property type="term" value="F:sodium channel regulator activity"/>
    <property type="evidence" value="ECO:0007669"/>
    <property type="project" value="TreeGrafter"/>
</dbReference>
<comment type="subcellular location">
    <subcellularLocation>
        <location evidence="1">Membrane</location>
        <topology evidence="1">Single-pass membrane protein</topology>
    </subcellularLocation>
</comment>
<keyword evidence="5 7" id="KW-0406">Ion transport</keyword>
<evidence type="ECO:0000256" key="7">
    <source>
        <dbReference type="RuleBase" id="RU364131"/>
    </source>
</evidence>
<dbReference type="Pfam" id="PF02038">
    <property type="entry name" value="ATP1G1_PLM_MAT8"/>
    <property type="match status" value="1"/>
</dbReference>
<protein>
    <recommendedName>
        <fullName evidence="7">FXYD domain-containing ion transport regulator</fullName>
    </recommendedName>
</protein>
<evidence type="ECO:0000256" key="6">
    <source>
        <dbReference type="ARBA" id="ARBA00023136"/>
    </source>
</evidence>
<keyword evidence="6 7" id="KW-0472">Membrane</keyword>
<keyword evidence="3 7" id="KW-0813">Transport</keyword>
<keyword evidence="7" id="KW-0732">Signal</keyword>
<dbReference type="PANTHER" id="PTHR14132">
    <property type="entry name" value="SODIUM/POTASSIUM-TRANSPORTING ATPASE SUBUNIT GAMMA"/>
    <property type="match status" value="1"/>
</dbReference>
<evidence type="ECO:0000313" key="8">
    <source>
        <dbReference type="EMBL" id="KAG7321651.1"/>
    </source>
</evidence>
<feature type="chain" id="PRO_5039762084" description="FXYD domain-containing ion transport regulator" evidence="7">
    <location>
        <begin position="25"/>
        <end position="184"/>
    </location>
</feature>
<keyword evidence="9" id="KW-1185">Reference proteome</keyword>